<dbReference type="PANTHER" id="PTHR30612:SF0">
    <property type="entry name" value="CHLOROPLAST PROTEIN-TRANSPORTING ATPASE"/>
    <property type="match status" value="1"/>
</dbReference>
<sequence>MPLLDPDQQFYFCSLKEKQPKTSNLSFFLKYLPIASKHLSNSYETIRNYPKFRDYFLENISFLNHEFGLSIPSKEKLEVLKIHDYFFYFYNQLNQTDKIWEGTYFTLSSETTLYCFEPHIDFSNTHRWHFTDSSFVILTINDSLLDSANMKKAEIFINFEILILKSLGFTLVLCTYISSSSKKNHFIFDLIKKGYFAEIHMDFKRKLYDSIMELNEILSKILAIFVRKNQDLGGQKVPYIKFHGYFYLYFPYSSTISDSLKYLETLNQNPYYNHFIYSLDLSKCFKPLLVKKVRPFVYCETGFKSDVVKVNLCKIPLYDQENEEECISPSRISQLETGYVSTEDFLMWKCTRVEIIFNEETKYADFSDLHVIKPELYVQDTLQMMKKDQESLEILDEIENEASILFYKNEEKFVKQKISKFFNTDKAIIRKGLIYLSYAVRCLRNINLHRNQLYASFDACTSCLFNDKSADKGIVYQLETGEGKSVIIQIIAALLALNDKVVHISSSNIILSKRDYSDSYRFFKKLGIKSAVLLHDNELANNINDESEEFKQMMKKLHFNKIFYTNQAFDNSLKMNFSVCGLGNDGKEDKNDVKVIFSTFINFEALYLKMIENWSPSYVEKYFGERSLIVDEADSILIDDLANGTILSRSMPSNASEVLQFVYQCKMGQLKPKNFKKVVNHFTPDMPKETMKQLLEMYTDLLFDQNAENPFELDSKEYLFESSESKDGLIPTSTKKEEMNLTQEQKENAENLLNFVFLSKMGQLNPSSLKEMINILWPDKNESIYKELESIYREIKVAHKLDMKNKIIPSQLMELPIKKLMIFICQTKMGRPDLTNLLEMIKKYWPECTDITENHLQTMFKEIELVQTSEFTNGKKYSIETIKNDKKKKKNKSNSKFQKSFTKLLNFHQEIQNLLLKHVFKAEDDKVVNEGEKEEIAKKQIQQIQEEEEKEKEELRKIEEGEIEPIKKEETKNEEEEEEEDFNERKEIFPFDYDNKGILERNKEFGGFIQQFIAIKEKLNDPKKKKNMKIKDVALNYLYVSHPIFVKLYRKVCGFTGTIGSQNDKDLFKQQYGLVTDKIPRNKPNRRIQLPIILCKNLTERNQKILEEVFSFNVLNIPVLVVLRDLREIGKIKALLASKRIYNVNVFDGINDKLNPEELAGLDGAVSLGTNFCGRGTDIQFKGKPLHVIVSYYSRNERVMQQVYGRTARQGKEGTCRVICLEKEFTQPFDFLNNNEMKMFLNEFELKKQLQLEFIKKYRTRYEWIFQHNLKNIKIDIDYAQRLKESRINVNRIRACNYKYPICMSIDTFLSIQSQKIFSLYNCPNSKYTWRLFQRYIREMILESWSLLIDEVERNYFILKDERICNLYTYEDYLRIKIRDLNEKLEEFLPNNKEVDILSTFMNIHEKVADIWQPKIDEVFNSAFLIKKRSFFSRSFISINFGFMPFSLLNDSGSKIDSFEYDPKINYIKDPEISYLKLQEDGKTKLAASITEKIDGLFDTICNVINKTIGGFTGLRFFIRRTLAGCEFGACVDFNLTDKDYSIFGENCLIDKDPLFLFTIQVKSFYPLLAGMLIIVLVFASKICSMVTFSVEAIIQKFVKMGVKLAIYSAIRFLAKKGLEMEINNLFRILINCLIAKLEVQVENLRTFDEEAANTFADISSILVRNKFTQVIDGILGKFGHCFIMNGSLIGVLGTVIPNLVRIALIVLLCLVAL</sequence>
<proteinExistence type="predicted"/>
<gene>
    <name evidence="6" type="ORF">M9Y10_041328</name>
</gene>
<organism evidence="6 7">
    <name type="scientific">Tritrichomonas musculus</name>
    <dbReference type="NCBI Taxonomy" id="1915356"/>
    <lineage>
        <taxon>Eukaryota</taxon>
        <taxon>Metamonada</taxon>
        <taxon>Parabasalia</taxon>
        <taxon>Tritrichomonadida</taxon>
        <taxon>Tritrichomonadidae</taxon>
        <taxon>Tritrichomonas</taxon>
    </lineage>
</organism>
<feature type="region of interest" description="Disordered" evidence="3">
    <location>
        <begin position="946"/>
        <end position="981"/>
    </location>
</feature>
<evidence type="ECO:0000256" key="3">
    <source>
        <dbReference type="SAM" id="MobiDB-lite"/>
    </source>
</evidence>
<accession>A0ABR2K4M6</accession>
<keyword evidence="1" id="KW-0813">Transport</keyword>
<dbReference type="SUPFAM" id="SSF52540">
    <property type="entry name" value="P-loop containing nucleoside triphosphate hydrolases"/>
    <property type="match status" value="2"/>
</dbReference>
<dbReference type="PROSITE" id="PS51196">
    <property type="entry name" value="SECA_MOTOR_DEAD"/>
    <property type="match status" value="1"/>
</dbReference>
<evidence type="ECO:0000256" key="2">
    <source>
        <dbReference type="ARBA" id="ARBA00023010"/>
    </source>
</evidence>
<dbReference type="InterPro" id="IPR000185">
    <property type="entry name" value="SecA"/>
</dbReference>
<evidence type="ECO:0000256" key="4">
    <source>
        <dbReference type="SAM" id="Phobius"/>
    </source>
</evidence>
<keyword evidence="2" id="KW-0811">Translocation</keyword>
<dbReference type="InterPro" id="IPR011115">
    <property type="entry name" value="SecA_DEAD"/>
</dbReference>
<dbReference type="EMBL" id="JAPFFF010000007">
    <property type="protein sequence ID" value="KAK8885871.1"/>
    <property type="molecule type" value="Genomic_DNA"/>
</dbReference>
<feature type="transmembrane region" description="Helical" evidence="4">
    <location>
        <begin position="1689"/>
        <end position="1713"/>
    </location>
</feature>
<keyword evidence="1" id="KW-0653">Protein transport</keyword>
<feature type="compositionally biased region" description="Acidic residues" evidence="3">
    <location>
        <begin position="972"/>
        <end position="981"/>
    </location>
</feature>
<feature type="domain" description="SecA family profile" evidence="5">
    <location>
        <begin position="331"/>
        <end position="1253"/>
    </location>
</feature>
<protein>
    <recommendedName>
        <fullName evidence="5">SecA family profile domain-containing protein</fullName>
    </recommendedName>
</protein>
<dbReference type="PANTHER" id="PTHR30612">
    <property type="entry name" value="SECA INNER MEMBRANE COMPONENT OF SEC PROTEIN SECRETION SYSTEM"/>
    <property type="match status" value="1"/>
</dbReference>
<name>A0ABR2K4M6_9EUKA</name>
<keyword evidence="4" id="KW-1133">Transmembrane helix</keyword>
<dbReference type="InterPro" id="IPR027417">
    <property type="entry name" value="P-loop_NTPase"/>
</dbReference>
<feature type="compositionally biased region" description="Basic and acidic residues" evidence="3">
    <location>
        <begin position="952"/>
        <end position="971"/>
    </location>
</feature>
<dbReference type="Gene3D" id="3.40.50.300">
    <property type="entry name" value="P-loop containing nucleotide triphosphate hydrolases"/>
    <property type="match status" value="2"/>
</dbReference>
<evidence type="ECO:0000256" key="1">
    <source>
        <dbReference type="ARBA" id="ARBA00022927"/>
    </source>
</evidence>
<dbReference type="InterPro" id="IPR014018">
    <property type="entry name" value="SecA_motor_DEAD"/>
</dbReference>
<dbReference type="Pfam" id="PF07517">
    <property type="entry name" value="SecA_DEAD"/>
    <property type="match status" value="1"/>
</dbReference>
<dbReference type="Proteomes" id="UP001470230">
    <property type="component" value="Unassembled WGS sequence"/>
</dbReference>
<reference evidence="6 7" key="1">
    <citation type="submission" date="2024-04" db="EMBL/GenBank/DDBJ databases">
        <title>Tritrichomonas musculus Genome.</title>
        <authorList>
            <person name="Alves-Ferreira E."/>
            <person name="Grigg M."/>
            <person name="Lorenzi H."/>
            <person name="Galac M."/>
        </authorList>
    </citation>
    <scope>NUCLEOTIDE SEQUENCE [LARGE SCALE GENOMIC DNA]</scope>
    <source>
        <strain evidence="6 7">EAF2021</strain>
    </source>
</reference>
<keyword evidence="7" id="KW-1185">Reference proteome</keyword>
<keyword evidence="4" id="KW-0812">Transmembrane</keyword>
<evidence type="ECO:0000313" key="7">
    <source>
        <dbReference type="Proteomes" id="UP001470230"/>
    </source>
</evidence>
<comment type="caution">
    <text evidence="6">The sequence shown here is derived from an EMBL/GenBank/DDBJ whole genome shotgun (WGS) entry which is preliminary data.</text>
</comment>
<feature type="transmembrane region" description="Helical" evidence="4">
    <location>
        <begin position="1565"/>
        <end position="1591"/>
    </location>
</feature>
<keyword evidence="4" id="KW-0472">Membrane</keyword>
<evidence type="ECO:0000313" key="6">
    <source>
        <dbReference type="EMBL" id="KAK8885871.1"/>
    </source>
</evidence>
<evidence type="ECO:0000259" key="5">
    <source>
        <dbReference type="PROSITE" id="PS51196"/>
    </source>
</evidence>